<evidence type="ECO:0000256" key="3">
    <source>
        <dbReference type="ARBA" id="ARBA00022723"/>
    </source>
</evidence>
<feature type="binding site" evidence="6">
    <location>
        <position position="279"/>
    </location>
    <ligand>
        <name>substrate</name>
    </ligand>
</feature>
<keyword evidence="5 6" id="KW-0665">Pyrimidine biosynthesis</keyword>
<dbReference type="InterPro" id="IPR004722">
    <property type="entry name" value="DHOase"/>
</dbReference>
<dbReference type="EMBL" id="JAUOZS010000001">
    <property type="protein sequence ID" value="MDT8900765.1"/>
    <property type="molecule type" value="Genomic_DNA"/>
</dbReference>
<feature type="domain" description="Dihydroorotase catalytic" evidence="7">
    <location>
        <begin position="52"/>
        <end position="236"/>
    </location>
</feature>
<dbReference type="GO" id="GO:0004151">
    <property type="term" value="F:dihydroorotase activity"/>
    <property type="evidence" value="ECO:0007669"/>
    <property type="project" value="UniProtKB-EC"/>
</dbReference>
<evidence type="ECO:0000256" key="4">
    <source>
        <dbReference type="ARBA" id="ARBA00022801"/>
    </source>
</evidence>
<dbReference type="InterPro" id="IPR011059">
    <property type="entry name" value="Metal-dep_hydrolase_composite"/>
</dbReference>
<dbReference type="Gene3D" id="2.30.40.10">
    <property type="entry name" value="Urease, subunit C, domain 1"/>
    <property type="match status" value="1"/>
</dbReference>
<name>A0ABU3NVC0_9FIRM</name>
<dbReference type="CDD" id="cd01317">
    <property type="entry name" value="DHOase_IIa"/>
    <property type="match status" value="1"/>
</dbReference>
<dbReference type="PROSITE" id="PS00483">
    <property type="entry name" value="DIHYDROOROTASE_2"/>
    <property type="match status" value="1"/>
</dbReference>
<dbReference type="EC" id="3.5.2.3" evidence="6"/>
<dbReference type="SUPFAM" id="SSF51338">
    <property type="entry name" value="Composite domain of metallo-dependent hydrolases"/>
    <property type="match status" value="1"/>
</dbReference>
<dbReference type="InterPro" id="IPR050138">
    <property type="entry name" value="DHOase/Allantoinase_Hydrolase"/>
</dbReference>
<dbReference type="InterPro" id="IPR024403">
    <property type="entry name" value="DHOase_cat"/>
</dbReference>
<comment type="function">
    <text evidence="1 6">Catalyzes the reversible cyclization of carbamoyl aspartate to dihydroorotate.</text>
</comment>
<feature type="binding site" evidence="6">
    <location>
        <position position="63"/>
    </location>
    <ligand>
        <name>Zn(2+)</name>
        <dbReference type="ChEBI" id="CHEBI:29105"/>
        <label>1</label>
    </ligand>
</feature>
<feature type="active site" evidence="6">
    <location>
        <position position="306"/>
    </location>
</feature>
<protein>
    <recommendedName>
        <fullName evidence="6">Dihydroorotase</fullName>
        <shortName evidence="6">DHOase</shortName>
        <ecNumber evidence="6">3.5.2.3</ecNumber>
    </recommendedName>
</protein>
<feature type="binding site" evidence="6">
    <location>
        <position position="61"/>
    </location>
    <ligand>
        <name>Zn(2+)</name>
        <dbReference type="ChEBI" id="CHEBI:29105"/>
        <label>1</label>
    </ligand>
</feature>
<proteinExistence type="inferred from homology"/>
<dbReference type="PANTHER" id="PTHR43668">
    <property type="entry name" value="ALLANTOINASE"/>
    <property type="match status" value="1"/>
</dbReference>
<reference evidence="8 9" key="1">
    <citation type="submission" date="2023-07" db="EMBL/GenBank/DDBJ databases">
        <title>The novel representative of Negativicutes class, Anaeroselena agilis gen. nov. sp. nov.</title>
        <authorList>
            <person name="Prokofeva M.I."/>
            <person name="Elcheninov A.G."/>
            <person name="Klyukina A."/>
            <person name="Kublanov I.V."/>
            <person name="Frolov E.N."/>
            <person name="Podosokorskaya O.A."/>
        </authorList>
    </citation>
    <scope>NUCLEOTIDE SEQUENCE [LARGE SCALE GENOMIC DNA]</scope>
    <source>
        <strain evidence="8 9">4137-cl</strain>
    </source>
</reference>
<comment type="catalytic activity">
    <reaction evidence="6">
        <text>(S)-dihydroorotate + H2O = N-carbamoyl-L-aspartate + H(+)</text>
        <dbReference type="Rhea" id="RHEA:24296"/>
        <dbReference type="ChEBI" id="CHEBI:15377"/>
        <dbReference type="ChEBI" id="CHEBI:15378"/>
        <dbReference type="ChEBI" id="CHEBI:30864"/>
        <dbReference type="ChEBI" id="CHEBI:32814"/>
        <dbReference type="EC" id="3.5.2.3"/>
    </reaction>
</comment>
<sequence length="430" mass="44901">MLKLVLKGGRIIDPAQKIDKVGDVLIEDGVIAKVGGDIDAAGAEVFDARGLVVAPGFIDMHAHLREPGQEAKEDFASGTRAAAAGGFTTVCTMPNTRPAVDDAVLVNGLIRRAELERLVNVKIIGAVTKGQEGKELAEVGDMLQAGAVALSDDGRHVANAKILRTGFEYAGMFGGLIISHAEEASLVEDGFMHEGAVSAMLGLKGRPAVAEDIAVGRDVMLAEYTGGRLHVAHVSTAGAVELIRRAKARGVKVTAEATPHHLTLTDEAVIGYDPATKVNPPLRSQEHVDALVAGLKDGTVDCIATDHAPHAFEEKDVEFRYAPSGFTGLETAVGVVLTGLYHSGKLTLPEVIEKLAAAPARVLGLEAGSLKAGAAADVTVLDPAAEWTVDSAKFYTRGKCTPFEGKRLKGRAVATIVGGRFVMKDGEVCG</sequence>
<dbReference type="Gene3D" id="3.20.20.140">
    <property type="entry name" value="Metal-dependent hydrolases"/>
    <property type="match status" value="1"/>
</dbReference>
<dbReference type="Proteomes" id="UP001254848">
    <property type="component" value="Unassembled WGS sequence"/>
</dbReference>
<dbReference type="InterPro" id="IPR032466">
    <property type="entry name" value="Metal_Hydrolase"/>
</dbReference>
<comment type="caution">
    <text evidence="6">Lacks conserved residue(s) required for the propagation of feature annotation.</text>
</comment>
<feature type="binding site" evidence="6">
    <location>
        <position position="233"/>
    </location>
    <ligand>
        <name>Zn(2+)</name>
        <dbReference type="ChEBI" id="CHEBI:29105"/>
        <label>2</label>
    </ligand>
</feature>
<accession>A0ABU3NVC0</accession>
<evidence type="ECO:0000256" key="2">
    <source>
        <dbReference type="ARBA" id="ARBA00010286"/>
    </source>
</evidence>
<comment type="cofactor">
    <cofactor evidence="6">
        <name>Zn(2+)</name>
        <dbReference type="ChEBI" id="CHEBI:29105"/>
    </cofactor>
    <text evidence="6">Binds 2 Zn(2+) ions per subunit.</text>
</comment>
<comment type="similarity">
    <text evidence="2 6">Belongs to the metallo-dependent hydrolases superfamily. DHOase family. Class I DHOase subfamily.</text>
</comment>
<feature type="binding site" evidence="6">
    <location>
        <position position="153"/>
    </location>
    <ligand>
        <name>Zn(2+)</name>
        <dbReference type="ChEBI" id="CHEBI:29105"/>
        <label>2</label>
    </ligand>
</feature>
<evidence type="ECO:0000256" key="1">
    <source>
        <dbReference type="ARBA" id="ARBA00002368"/>
    </source>
</evidence>
<comment type="caution">
    <text evidence="8">The sequence shown here is derived from an EMBL/GenBank/DDBJ whole genome shotgun (WGS) entry which is preliminary data.</text>
</comment>
<dbReference type="PANTHER" id="PTHR43668:SF2">
    <property type="entry name" value="ALLANTOINASE"/>
    <property type="match status" value="1"/>
</dbReference>
<feature type="binding site" evidence="6">
    <location>
        <position position="310"/>
    </location>
    <ligand>
        <name>substrate</name>
    </ligand>
</feature>
<evidence type="ECO:0000256" key="6">
    <source>
        <dbReference type="HAMAP-Rule" id="MF_00220"/>
    </source>
</evidence>
<evidence type="ECO:0000313" key="8">
    <source>
        <dbReference type="EMBL" id="MDT8900765.1"/>
    </source>
</evidence>
<organism evidence="8 9">
    <name type="scientific">Anaeroselena agilis</name>
    <dbReference type="NCBI Taxonomy" id="3063788"/>
    <lineage>
        <taxon>Bacteria</taxon>
        <taxon>Bacillati</taxon>
        <taxon>Bacillota</taxon>
        <taxon>Negativicutes</taxon>
        <taxon>Acetonemataceae</taxon>
        <taxon>Anaeroselena</taxon>
    </lineage>
</organism>
<dbReference type="HAMAP" id="MF_00220_B">
    <property type="entry name" value="PyrC_classI_B"/>
    <property type="match status" value="1"/>
</dbReference>
<feature type="binding site" evidence="6">
    <location>
        <position position="180"/>
    </location>
    <ligand>
        <name>Zn(2+)</name>
        <dbReference type="ChEBI" id="CHEBI:29105"/>
        <label>2</label>
    </ligand>
</feature>
<evidence type="ECO:0000256" key="5">
    <source>
        <dbReference type="ARBA" id="ARBA00022975"/>
    </source>
</evidence>
<feature type="binding site" evidence="6">
    <location>
        <position position="306"/>
    </location>
    <ligand>
        <name>Zn(2+)</name>
        <dbReference type="ChEBI" id="CHEBI:29105"/>
        <label>1</label>
    </ligand>
</feature>
<dbReference type="SUPFAM" id="SSF51556">
    <property type="entry name" value="Metallo-dependent hydrolases"/>
    <property type="match status" value="1"/>
</dbReference>
<comment type="pathway">
    <text evidence="6">Pyrimidine metabolism; UMP biosynthesis via de novo pathway; (S)-dihydroorotate from bicarbonate: step 3/3.</text>
</comment>
<feature type="binding site" evidence="6">
    <location>
        <position position="95"/>
    </location>
    <ligand>
        <name>substrate</name>
    </ligand>
</feature>
<keyword evidence="6" id="KW-0862">Zinc</keyword>
<dbReference type="RefSeq" id="WP_413779300.1">
    <property type="nucleotide sequence ID" value="NZ_JAUOZS010000001.1"/>
</dbReference>
<gene>
    <name evidence="6" type="primary">pyrC</name>
    <name evidence="8" type="ORF">Q4T40_05870</name>
</gene>
<evidence type="ECO:0000313" key="9">
    <source>
        <dbReference type="Proteomes" id="UP001254848"/>
    </source>
</evidence>
<dbReference type="NCBIfam" id="TIGR00857">
    <property type="entry name" value="pyrC_multi"/>
    <property type="match status" value="1"/>
</dbReference>
<keyword evidence="3 6" id="KW-0479">Metal-binding</keyword>
<dbReference type="PROSITE" id="PS00482">
    <property type="entry name" value="DIHYDROOROTASE_1"/>
    <property type="match status" value="1"/>
</dbReference>
<feature type="binding site" evidence="6">
    <location>
        <position position="153"/>
    </location>
    <ligand>
        <name>Zn(2+)</name>
        <dbReference type="ChEBI" id="CHEBI:29105"/>
        <label>1</label>
    </ligand>
</feature>
<evidence type="ECO:0000259" key="7">
    <source>
        <dbReference type="Pfam" id="PF12890"/>
    </source>
</evidence>
<dbReference type="Pfam" id="PF12890">
    <property type="entry name" value="DHOase"/>
    <property type="match status" value="1"/>
</dbReference>
<dbReference type="InterPro" id="IPR002195">
    <property type="entry name" value="Dihydroorotase_CS"/>
</dbReference>
<feature type="binding site" evidence="6">
    <location>
        <begin position="63"/>
        <end position="65"/>
    </location>
    <ligand>
        <name>substrate</name>
    </ligand>
</feature>
<keyword evidence="4 6" id="KW-0378">Hydrolase</keyword>
<keyword evidence="9" id="KW-1185">Reference proteome</keyword>